<dbReference type="Gene3D" id="2.60.120.230">
    <property type="match status" value="2"/>
</dbReference>
<dbReference type="InterPro" id="IPR006558">
    <property type="entry name" value="LamG-like"/>
</dbReference>
<keyword evidence="7" id="KW-1185">Reference proteome</keyword>
<feature type="chain" id="PRO_5001947433" description="LamG-like jellyroll fold domain-containing protein" evidence="3">
    <location>
        <begin position="20"/>
        <end position="837"/>
    </location>
</feature>
<dbReference type="SMART" id="SM01290">
    <property type="entry name" value="N-glycanase_N"/>
    <property type="match status" value="1"/>
</dbReference>
<dbReference type="Gene3D" id="2.60.120.200">
    <property type="match status" value="1"/>
</dbReference>
<dbReference type="PANTHER" id="PTHR39319:SF1">
    <property type="entry name" value="SI:DKEY-256H2.1"/>
    <property type="match status" value="1"/>
</dbReference>
<accession>A0A098S0M1</accession>
<evidence type="ECO:0008006" key="8">
    <source>
        <dbReference type="Google" id="ProtNLM"/>
    </source>
</evidence>
<dbReference type="GO" id="GO:0004553">
    <property type="term" value="F:hydrolase activity, hydrolyzing O-glycosyl compounds"/>
    <property type="evidence" value="ECO:0007669"/>
    <property type="project" value="UniProtKB-ARBA"/>
</dbReference>
<evidence type="ECO:0000259" key="5">
    <source>
        <dbReference type="SMART" id="SM01290"/>
    </source>
</evidence>
<comment type="caution">
    <text evidence="6">The sequence shown here is derived from an EMBL/GenBank/DDBJ whole genome shotgun (WGS) entry which is preliminary data.</text>
</comment>
<dbReference type="InterPro" id="IPR015196">
    <property type="entry name" value="PngaseF_N"/>
</dbReference>
<evidence type="ECO:0000256" key="1">
    <source>
        <dbReference type="ARBA" id="ARBA00022729"/>
    </source>
</evidence>
<dbReference type="Pfam" id="PF09113">
    <property type="entry name" value="N-glycanase_C"/>
    <property type="match status" value="1"/>
</dbReference>
<gene>
    <name evidence="6" type="ORF">IX84_26790</name>
</gene>
<dbReference type="RefSeq" id="WP_044227752.1">
    <property type="nucleotide sequence ID" value="NZ_JPOS01000084.1"/>
</dbReference>
<sequence>MKHLFLFFLLLLSSARAWSQNYGLQFDGLSNHLVLCDAPELQIAEAFTVEAWVNAAEWKPAAWQGSIVTKDGAAGTGFALRAGNNGTLDFVMGTTAGWQSAQTTTIMNTNQWYHVAAVVADGTITVYINGVPEGSQTYAGTPVVGTSPVTIGESSGFPGRGWPGIIDEVRIWNLARNSQELNQMMATPLTGNEPGLTAYLPMNEGAGTTTANLLGCDASFAGGLGDDAWVEGFVLAATDVGVTAITNPDVLSIYERPVKVGGTIRNFGVDPVSGFAVQLLVNGEIALEQTYEGSLAAGETEPFVFDAPYDFTDNDNNEVTVQISYAEDDNATNDAATINYERPDGGTVVTVFDARQHNFGAAGQTQSREIILPANMEDYEQLLLHFSVDCPGTGCDPWDQPASIFIDTPQGSFEIARYITPFGIACGPWTIDVTDFKSVMGGPITFRSFIQVWGASGWLLNADLEFVKAETPSYQRINRLWETSNLVYGDPAISYDLPEQEVEVSPMAQSTHLRMTISGHGQGNTDNAAEFSNRTHSLWADGALVAPHHLWKTDCAQNTCANQLGTWLFSRAGWCPGQEVIPFTVNLTDLATPGAPLSLDYVLEDYTNFLNTGYNGSSHTEPHYRIYAYLVEQSDVRLSAFNNLRATGLQIATNGNPANPVFEGITFTVENTGSQDMQNPTLAYFINGDFVFEETIAATIAPGETYLHTFTEVSGFTPGAFNTVVATLTASGDQNLSDDAIHTVISPDLVVDTEVQQALPAFSVFPNPTSGRFEYEVGDPFLGGSIQVFDSQGRLIKTLTIQSNRAMVTGLLQQTGVFYLVAQAPGGHRGVQRIVVL</sequence>
<dbReference type="GO" id="GO:0005975">
    <property type="term" value="P:carbohydrate metabolic process"/>
    <property type="evidence" value="ECO:0007669"/>
    <property type="project" value="UniProtKB-ARBA"/>
</dbReference>
<keyword evidence="2" id="KW-1015">Disulfide bond</keyword>
<dbReference type="Proteomes" id="UP000029736">
    <property type="component" value="Unassembled WGS sequence"/>
</dbReference>
<dbReference type="SUPFAM" id="SSF49899">
    <property type="entry name" value="Concanavalin A-like lectins/glucanases"/>
    <property type="match status" value="1"/>
</dbReference>
<evidence type="ECO:0000259" key="4">
    <source>
        <dbReference type="SMART" id="SM00560"/>
    </source>
</evidence>
<dbReference type="PANTHER" id="PTHR39319">
    <property type="entry name" value="SI:DKEY-256H2.1"/>
    <property type="match status" value="1"/>
</dbReference>
<dbReference type="Gene3D" id="2.60.40.10">
    <property type="entry name" value="Immunoglobulins"/>
    <property type="match status" value="2"/>
</dbReference>
<evidence type="ECO:0000256" key="2">
    <source>
        <dbReference type="ARBA" id="ARBA00023157"/>
    </source>
</evidence>
<evidence type="ECO:0000313" key="7">
    <source>
        <dbReference type="Proteomes" id="UP000029736"/>
    </source>
</evidence>
<dbReference type="SUPFAM" id="SSF49742">
    <property type="entry name" value="PHM/PNGase F"/>
    <property type="match status" value="2"/>
</dbReference>
<feature type="domain" description="Peptide-N-glycosidase F N-terminal" evidence="5">
    <location>
        <begin position="348"/>
        <end position="466"/>
    </location>
</feature>
<reference evidence="6 7" key="1">
    <citation type="journal article" date="2014" name="Int. J. Syst. Evol. Microbiol.">
        <title>Phaeodactylibacter xiamenensis gen. nov., sp. nov., a member of the family Saprospiraceae isolated from the marine alga Phaeodactylum tricornutum.</title>
        <authorList>
            <person name="Chen Z.Jr."/>
            <person name="Lei X."/>
            <person name="Lai Q."/>
            <person name="Li Y."/>
            <person name="Zhang B."/>
            <person name="Zhang J."/>
            <person name="Zhang H."/>
            <person name="Yang L."/>
            <person name="Zheng W."/>
            <person name="Tian Y."/>
            <person name="Yu Z."/>
            <person name="Xu H.Jr."/>
            <person name="Zheng T."/>
        </authorList>
    </citation>
    <scope>NUCLEOTIDE SEQUENCE [LARGE SCALE GENOMIC DNA]</scope>
    <source>
        <strain evidence="6 7">KD52</strain>
    </source>
</reference>
<feature type="domain" description="LamG-like jellyroll fold" evidence="4">
    <location>
        <begin position="45"/>
        <end position="179"/>
    </location>
</feature>
<dbReference type="InterPro" id="IPR015197">
    <property type="entry name" value="PngaseF_C"/>
</dbReference>
<feature type="signal peptide" evidence="3">
    <location>
        <begin position="1"/>
        <end position="19"/>
    </location>
</feature>
<dbReference type="InterPro" id="IPR014784">
    <property type="entry name" value="Cu2_ascorb_mOase-like_C"/>
</dbReference>
<dbReference type="EMBL" id="JPOS01000084">
    <property type="protein sequence ID" value="KGE85686.1"/>
    <property type="molecule type" value="Genomic_DNA"/>
</dbReference>
<dbReference type="InterPro" id="IPR053251">
    <property type="entry name" value="N-glycanase"/>
</dbReference>
<protein>
    <recommendedName>
        <fullName evidence="8">LamG-like jellyroll fold domain-containing protein</fullName>
    </recommendedName>
</protein>
<dbReference type="SMART" id="SM00560">
    <property type="entry name" value="LamGL"/>
    <property type="match status" value="1"/>
</dbReference>
<dbReference type="OrthoDB" id="6281169at2"/>
<dbReference type="InterPro" id="IPR013320">
    <property type="entry name" value="ConA-like_dom_sf"/>
</dbReference>
<keyword evidence="1 3" id="KW-0732">Signal</keyword>
<dbReference type="InterPro" id="IPR008977">
    <property type="entry name" value="PHM/PNGase_F_dom_sf"/>
</dbReference>
<dbReference type="InterPro" id="IPR013783">
    <property type="entry name" value="Ig-like_fold"/>
</dbReference>
<dbReference type="GO" id="GO:0016715">
    <property type="term" value="F:oxidoreductase activity, acting on paired donors, with incorporation or reduction of molecular oxygen, reduced ascorbate as one donor, and incorporation of one atom of oxygen"/>
    <property type="evidence" value="ECO:0007669"/>
    <property type="project" value="InterPro"/>
</dbReference>
<organism evidence="6 7">
    <name type="scientific">Phaeodactylibacter xiamenensis</name>
    <dbReference type="NCBI Taxonomy" id="1524460"/>
    <lineage>
        <taxon>Bacteria</taxon>
        <taxon>Pseudomonadati</taxon>
        <taxon>Bacteroidota</taxon>
        <taxon>Saprospiria</taxon>
        <taxon>Saprospirales</taxon>
        <taxon>Haliscomenobacteraceae</taxon>
        <taxon>Phaeodactylibacter</taxon>
    </lineage>
</organism>
<evidence type="ECO:0000313" key="6">
    <source>
        <dbReference type="EMBL" id="KGE85686.1"/>
    </source>
</evidence>
<evidence type="ECO:0000256" key="3">
    <source>
        <dbReference type="SAM" id="SignalP"/>
    </source>
</evidence>
<name>A0A098S0M1_9BACT</name>
<dbReference type="Pfam" id="PF13385">
    <property type="entry name" value="Laminin_G_3"/>
    <property type="match status" value="1"/>
</dbReference>
<dbReference type="AlphaFoldDB" id="A0A098S0M1"/>
<proteinExistence type="predicted"/>